<sequence length="325" mass="32669">PPPPASLPAATAALSAIPAAMPGALPAHPAAALPSSPESAPDTAPAPRDATLPREPRPTPVPELPGPPRSGPGVPALAFLASSPSPVGRVVDVPDTGVPEVGVPEVGVTVDAGPADPLPQRARVADPAPAPEHPAVVAPSETPDEAGPAMFTPSSETGATPTAGTDDLVVGTARRPLQVRQARVLRTPAPEVPPAREPADEVRRVPDIPAPRTGSLFAPVVVVPPPPSPVDDDTTEVPAPVPYPIITAPPLEQPPAATGPASATEVEPEPEPELAPSGLPRRVPGAHLAVPAPPPAPAPTPAGIPGWTTEVSVLRRLLTGLRRLS</sequence>
<feature type="non-terminal residue" evidence="2">
    <location>
        <position position="1"/>
    </location>
</feature>
<protein>
    <submittedName>
        <fullName evidence="2">Uncharacterized protein</fullName>
    </submittedName>
</protein>
<evidence type="ECO:0000256" key="1">
    <source>
        <dbReference type="SAM" id="MobiDB-lite"/>
    </source>
</evidence>
<feature type="region of interest" description="Disordered" evidence="1">
    <location>
        <begin position="107"/>
        <end position="306"/>
    </location>
</feature>
<feature type="compositionally biased region" description="Polar residues" evidence="1">
    <location>
        <begin position="152"/>
        <end position="163"/>
    </location>
</feature>
<evidence type="ECO:0000313" key="3">
    <source>
        <dbReference type="Proteomes" id="UP001595947"/>
    </source>
</evidence>
<organism evidence="2 3">
    <name type="scientific">Actinomycetospora atypica</name>
    <dbReference type="NCBI Taxonomy" id="1290095"/>
    <lineage>
        <taxon>Bacteria</taxon>
        <taxon>Bacillati</taxon>
        <taxon>Actinomycetota</taxon>
        <taxon>Actinomycetes</taxon>
        <taxon>Pseudonocardiales</taxon>
        <taxon>Pseudonocardiaceae</taxon>
        <taxon>Actinomycetospora</taxon>
    </lineage>
</organism>
<feature type="compositionally biased region" description="Basic and acidic residues" evidence="1">
    <location>
        <begin position="197"/>
        <end position="206"/>
    </location>
</feature>
<accession>A0ABV9YV28</accession>
<feature type="region of interest" description="Disordered" evidence="1">
    <location>
        <begin position="24"/>
        <end position="80"/>
    </location>
</feature>
<evidence type="ECO:0000313" key="2">
    <source>
        <dbReference type="EMBL" id="MFC5065944.1"/>
    </source>
</evidence>
<keyword evidence="3" id="KW-1185">Reference proteome</keyword>
<feature type="compositionally biased region" description="Pro residues" evidence="1">
    <location>
        <begin position="58"/>
        <end position="70"/>
    </location>
</feature>
<dbReference type="EMBL" id="JBHSIV010000052">
    <property type="protein sequence ID" value="MFC5065944.1"/>
    <property type="molecule type" value="Genomic_DNA"/>
</dbReference>
<dbReference type="Proteomes" id="UP001595947">
    <property type="component" value="Unassembled WGS sequence"/>
</dbReference>
<reference evidence="3" key="1">
    <citation type="journal article" date="2019" name="Int. J. Syst. Evol. Microbiol.">
        <title>The Global Catalogue of Microorganisms (GCM) 10K type strain sequencing project: providing services to taxonomists for standard genome sequencing and annotation.</title>
        <authorList>
            <consortium name="The Broad Institute Genomics Platform"/>
            <consortium name="The Broad Institute Genome Sequencing Center for Infectious Disease"/>
            <person name="Wu L."/>
            <person name="Ma J."/>
        </authorList>
    </citation>
    <scope>NUCLEOTIDE SEQUENCE [LARGE SCALE GENOMIC DNA]</scope>
    <source>
        <strain evidence="3">CGMCC 4.7093</strain>
    </source>
</reference>
<feature type="compositionally biased region" description="Low complexity" evidence="1">
    <location>
        <begin position="24"/>
        <end position="50"/>
    </location>
</feature>
<gene>
    <name evidence="2" type="ORF">ACFPBZ_27260</name>
</gene>
<comment type="caution">
    <text evidence="2">The sequence shown here is derived from an EMBL/GenBank/DDBJ whole genome shotgun (WGS) entry which is preliminary data.</text>
</comment>
<proteinExistence type="predicted"/>
<name>A0ABV9YV28_9PSEU</name>
<feature type="compositionally biased region" description="Pro residues" evidence="1">
    <location>
        <begin position="291"/>
        <end position="302"/>
    </location>
</feature>